<evidence type="ECO:0000313" key="1">
    <source>
        <dbReference type="EMBL" id="KAF9643979.1"/>
    </source>
</evidence>
<reference evidence="1" key="1">
    <citation type="submission" date="2019-10" db="EMBL/GenBank/DDBJ databases">
        <authorList>
            <consortium name="DOE Joint Genome Institute"/>
            <person name="Kuo A."/>
            <person name="Miyauchi S."/>
            <person name="Kiss E."/>
            <person name="Drula E."/>
            <person name="Kohler A."/>
            <person name="Sanchez-Garcia M."/>
            <person name="Andreopoulos B."/>
            <person name="Barry K.W."/>
            <person name="Bonito G."/>
            <person name="Buee M."/>
            <person name="Carver A."/>
            <person name="Chen C."/>
            <person name="Cichocki N."/>
            <person name="Clum A."/>
            <person name="Culley D."/>
            <person name="Crous P.W."/>
            <person name="Fauchery L."/>
            <person name="Girlanda M."/>
            <person name="Hayes R."/>
            <person name="Keri Z."/>
            <person name="Labutti K."/>
            <person name="Lipzen A."/>
            <person name="Lombard V."/>
            <person name="Magnuson J."/>
            <person name="Maillard F."/>
            <person name="Morin E."/>
            <person name="Murat C."/>
            <person name="Nolan M."/>
            <person name="Ohm R."/>
            <person name="Pangilinan J."/>
            <person name="Pereira M."/>
            <person name="Perotto S."/>
            <person name="Peter M."/>
            <person name="Riley R."/>
            <person name="Sitrit Y."/>
            <person name="Stielow B."/>
            <person name="Szollosi G."/>
            <person name="Zifcakova L."/>
            <person name="Stursova M."/>
            <person name="Spatafora J.W."/>
            <person name="Tedersoo L."/>
            <person name="Vaario L.-M."/>
            <person name="Yamada A."/>
            <person name="Yan M."/>
            <person name="Wang P."/>
            <person name="Xu J."/>
            <person name="Bruns T."/>
            <person name="Baldrian P."/>
            <person name="Vilgalys R."/>
            <person name="Henrissat B."/>
            <person name="Grigoriev I.V."/>
            <person name="Hibbett D."/>
            <person name="Nagy L.G."/>
            <person name="Martin F.M."/>
        </authorList>
    </citation>
    <scope>NUCLEOTIDE SEQUENCE</scope>
    <source>
        <strain evidence="1">P2</strain>
    </source>
</reference>
<evidence type="ECO:0000313" key="2">
    <source>
        <dbReference type="Proteomes" id="UP000886501"/>
    </source>
</evidence>
<proteinExistence type="predicted"/>
<dbReference type="Proteomes" id="UP000886501">
    <property type="component" value="Unassembled WGS sequence"/>
</dbReference>
<name>A0ACB6Z379_THEGA</name>
<protein>
    <submittedName>
        <fullName evidence="1">Uncharacterized protein</fullName>
    </submittedName>
</protein>
<accession>A0ACB6Z379</accession>
<gene>
    <name evidence="1" type="ORF">BDM02DRAFT_3132047</name>
</gene>
<reference evidence="1" key="2">
    <citation type="journal article" date="2020" name="Nat. Commun.">
        <title>Large-scale genome sequencing of mycorrhizal fungi provides insights into the early evolution of symbiotic traits.</title>
        <authorList>
            <person name="Miyauchi S."/>
            <person name="Kiss E."/>
            <person name="Kuo A."/>
            <person name="Drula E."/>
            <person name="Kohler A."/>
            <person name="Sanchez-Garcia M."/>
            <person name="Morin E."/>
            <person name="Andreopoulos B."/>
            <person name="Barry K.W."/>
            <person name="Bonito G."/>
            <person name="Buee M."/>
            <person name="Carver A."/>
            <person name="Chen C."/>
            <person name="Cichocki N."/>
            <person name="Clum A."/>
            <person name="Culley D."/>
            <person name="Crous P.W."/>
            <person name="Fauchery L."/>
            <person name="Girlanda M."/>
            <person name="Hayes R.D."/>
            <person name="Keri Z."/>
            <person name="LaButti K."/>
            <person name="Lipzen A."/>
            <person name="Lombard V."/>
            <person name="Magnuson J."/>
            <person name="Maillard F."/>
            <person name="Murat C."/>
            <person name="Nolan M."/>
            <person name="Ohm R.A."/>
            <person name="Pangilinan J."/>
            <person name="Pereira M.F."/>
            <person name="Perotto S."/>
            <person name="Peter M."/>
            <person name="Pfister S."/>
            <person name="Riley R."/>
            <person name="Sitrit Y."/>
            <person name="Stielow J.B."/>
            <person name="Szollosi G."/>
            <person name="Zifcakova L."/>
            <person name="Stursova M."/>
            <person name="Spatafora J.W."/>
            <person name="Tedersoo L."/>
            <person name="Vaario L.M."/>
            <person name="Yamada A."/>
            <person name="Yan M."/>
            <person name="Wang P."/>
            <person name="Xu J."/>
            <person name="Bruns T."/>
            <person name="Baldrian P."/>
            <person name="Vilgalys R."/>
            <person name="Dunand C."/>
            <person name="Henrissat B."/>
            <person name="Grigoriev I.V."/>
            <person name="Hibbett D."/>
            <person name="Nagy L.G."/>
            <person name="Martin F.M."/>
        </authorList>
    </citation>
    <scope>NUCLEOTIDE SEQUENCE</scope>
    <source>
        <strain evidence="1">P2</strain>
    </source>
</reference>
<comment type="caution">
    <text evidence="1">The sequence shown here is derived from an EMBL/GenBank/DDBJ whole genome shotgun (WGS) entry which is preliminary data.</text>
</comment>
<organism evidence="1 2">
    <name type="scientific">Thelephora ganbajun</name>
    <name type="common">Ganba fungus</name>
    <dbReference type="NCBI Taxonomy" id="370292"/>
    <lineage>
        <taxon>Eukaryota</taxon>
        <taxon>Fungi</taxon>
        <taxon>Dikarya</taxon>
        <taxon>Basidiomycota</taxon>
        <taxon>Agaricomycotina</taxon>
        <taxon>Agaricomycetes</taxon>
        <taxon>Thelephorales</taxon>
        <taxon>Thelephoraceae</taxon>
        <taxon>Thelephora</taxon>
    </lineage>
</organism>
<keyword evidence="2" id="KW-1185">Reference proteome</keyword>
<dbReference type="EMBL" id="MU118170">
    <property type="protein sequence ID" value="KAF9643979.1"/>
    <property type="molecule type" value="Genomic_DNA"/>
</dbReference>
<sequence>MESDGPGGVVVESGTDDVHLDELQNLYDFYTLQSLLTGSHTSHFFVVPPEPSIAVDYVEGGEDVSSPMFMVVGLNFKDLEHHVTVTNKYIPAMSSPARFTLFMVSLLLSAKSALPFSKHKPAFHARFLLTNVPFHIPHLVDAIYVLLNHDSRDEELWRAGKLHIPVYYTVDGSDLRSSVTSALVEPMVLAHRPPCPERKGCTSFVKAGFTSAVLPPGYHVKLAGRGHYNPTAIDPHRFTFQLPPWQEMYREGSPIEGFYISFWH</sequence>